<evidence type="ECO:0000256" key="9">
    <source>
        <dbReference type="ARBA" id="ARBA00023077"/>
    </source>
</evidence>
<comment type="subcellular location">
    <subcellularLocation>
        <location evidence="1 12">Cell outer membrane</location>
        <topology evidence="1 12">Multi-pass membrane protein</topology>
    </subcellularLocation>
</comment>
<keyword evidence="18" id="KW-0675">Receptor</keyword>
<dbReference type="PANTHER" id="PTHR32552">
    <property type="entry name" value="FERRICHROME IRON RECEPTOR-RELATED"/>
    <property type="match status" value="1"/>
</dbReference>
<evidence type="ECO:0000256" key="5">
    <source>
        <dbReference type="ARBA" id="ARBA00022692"/>
    </source>
</evidence>
<evidence type="ECO:0000313" key="19">
    <source>
        <dbReference type="Proteomes" id="UP000316624"/>
    </source>
</evidence>
<evidence type="ECO:0000256" key="12">
    <source>
        <dbReference type="PROSITE-ProRule" id="PRU01360"/>
    </source>
</evidence>
<dbReference type="SUPFAM" id="SSF56935">
    <property type="entry name" value="Porins"/>
    <property type="match status" value="1"/>
</dbReference>
<feature type="domain" description="TonB-dependent receptor-like beta-barrel" evidence="16">
    <location>
        <begin position="264"/>
        <end position="769"/>
    </location>
</feature>
<keyword evidence="19" id="KW-1185">Reference proteome</keyword>
<gene>
    <name evidence="18" type="ORF">IQ35_03243</name>
</gene>
<evidence type="ECO:0000259" key="17">
    <source>
        <dbReference type="Pfam" id="PF07715"/>
    </source>
</evidence>
<dbReference type="Gene3D" id="2.40.170.20">
    <property type="entry name" value="TonB-dependent receptor, beta-barrel domain"/>
    <property type="match status" value="1"/>
</dbReference>
<feature type="short sequence motif" description="TonB C-terminal box" evidence="13">
    <location>
        <begin position="789"/>
        <end position="806"/>
    </location>
</feature>
<evidence type="ECO:0000313" key="18">
    <source>
        <dbReference type="EMBL" id="TWH91429.1"/>
    </source>
</evidence>
<dbReference type="PANTHER" id="PTHR32552:SF81">
    <property type="entry name" value="TONB-DEPENDENT OUTER MEMBRANE RECEPTOR"/>
    <property type="match status" value="1"/>
</dbReference>
<dbReference type="InterPro" id="IPR039426">
    <property type="entry name" value="TonB-dep_rcpt-like"/>
</dbReference>
<dbReference type="InterPro" id="IPR000531">
    <property type="entry name" value="Beta-barrel_TonB"/>
</dbReference>
<keyword evidence="4" id="KW-0410">Iron transport</keyword>
<keyword evidence="5 12" id="KW-0812">Transmembrane</keyword>
<dbReference type="GO" id="GO:0009279">
    <property type="term" value="C:cell outer membrane"/>
    <property type="evidence" value="ECO:0007669"/>
    <property type="project" value="UniProtKB-SubCell"/>
</dbReference>
<dbReference type="InterPro" id="IPR012910">
    <property type="entry name" value="Plug_dom"/>
</dbReference>
<evidence type="ECO:0000256" key="4">
    <source>
        <dbReference type="ARBA" id="ARBA00022496"/>
    </source>
</evidence>
<evidence type="ECO:0000256" key="7">
    <source>
        <dbReference type="ARBA" id="ARBA00023004"/>
    </source>
</evidence>
<keyword evidence="3 12" id="KW-1134">Transmembrane beta strand</keyword>
<dbReference type="InterPro" id="IPR010917">
    <property type="entry name" value="TonB_rcpt_CS"/>
</dbReference>
<feature type="domain" description="TonB-dependent receptor plug" evidence="17">
    <location>
        <begin position="61"/>
        <end position="166"/>
    </location>
</feature>
<evidence type="ECO:0000256" key="15">
    <source>
        <dbReference type="SAM" id="SignalP"/>
    </source>
</evidence>
<dbReference type="GO" id="GO:0006826">
    <property type="term" value="P:iron ion transport"/>
    <property type="evidence" value="ECO:0007669"/>
    <property type="project" value="UniProtKB-KW"/>
</dbReference>
<dbReference type="Pfam" id="PF07715">
    <property type="entry name" value="Plug"/>
    <property type="match status" value="1"/>
</dbReference>
<dbReference type="InterPro" id="IPR036942">
    <property type="entry name" value="Beta-barrel_TonB_sf"/>
</dbReference>
<accession>A0A562K7K9</accession>
<organism evidence="18 19">
    <name type="scientific">Sphingobium wenxiniae (strain DSM 21828 / CGMCC 1.7748 / JZ-1)</name>
    <dbReference type="NCBI Taxonomy" id="595605"/>
    <lineage>
        <taxon>Bacteria</taxon>
        <taxon>Pseudomonadati</taxon>
        <taxon>Pseudomonadota</taxon>
        <taxon>Alphaproteobacteria</taxon>
        <taxon>Sphingomonadales</taxon>
        <taxon>Sphingomonadaceae</taxon>
        <taxon>Sphingobium</taxon>
    </lineage>
</organism>
<keyword evidence="8" id="KW-0406">Ion transport</keyword>
<evidence type="ECO:0000256" key="13">
    <source>
        <dbReference type="PROSITE-ProRule" id="PRU10144"/>
    </source>
</evidence>
<evidence type="ECO:0000256" key="1">
    <source>
        <dbReference type="ARBA" id="ARBA00004571"/>
    </source>
</evidence>
<feature type="chain" id="PRO_5021934268" evidence="15">
    <location>
        <begin position="25"/>
        <end position="806"/>
    </location>
</feature>
<evidence type="ECO:0000256" key="10">
    <source>
        <dbReference type="ARBA" id="ARBA00023136"/>
    </source>
</evidence>
<dbReference type="AlphaFoldDB" id="A0A562K7K9"/>
<dbReference type="EMBL" id="VLKK01000016">
    <property type="protein sequence ID" value="TWH91429.1"/>
    <property type="molecule type" value="Genomic_DNA"/>
</dbReference>
<dbReference type="Proteomes" id="UP000316624">
    <property type="component" value="Unassembled WGS sequence"/>
</dbReference>
<evidence type="ECO:0000256" key="6">
    <source>
        <dbReference type="ARBA" id="ARBA00022729"/>
    </source>
</evidence>
<name>A0A562K7K9_SPHWJ</name>
<keyword evidence="7" id="KW-0408">Iron</keyword>
<reference evidence="18 19" key="1">
    <citation type="journal article" date="2015" name="Stand. Genomic Sci.">
        <title>Genomic Encyclopedia of Bacterial and Archaeal Type Strains, Phase III: the genomes of soil and plant-associated and newly described type strains.</title>
        <authorList>
            <person name="Whitman W.B."/>
            <person name="Woyke T."/>
            <person name="Klenk H.P."/>
            <person name="Zhou Y."/>
            <person name="Lilburn T.G."/>
            <person name="Beck B.J."/>
            <person name="De Vos P."/>
            <person name="Vandamme P."/>
            <person name="Eisen J.A."/>
            <person name="Garrity G."/>
            <person name="Hugenholtz P."/>
            <person name="Kyrpides N.C."/>
        </authorList>
    </citation>
    <scope>NUCLEOTIDE SEQUENCE [LARGE SCALE GENOMIC DNA]</scope>
    <source>
        <strain evidence="18 19">CGMCC 1.7748</strain>
    </source>
</reference>
<feature type="signal peptide" evidence="15">
    <location>
        <begin position="1"/>
        <end position="24"/>
    </location>
</feature>
<sequence length="806" mass="87437">MTLVRCILLSGCATLALHGTTAFAQTGNADTKTHASADQAAENLGVQDIVVTARRKEEALSRVPIAVSAFSSETLAKKSITSMDQLTQSTPGLIFGKSGGTTNPQIVIRGQTRANVGDAAQPVLTYFADVPLPYFASILPVYDLASVQVLKGPQGTLFGRNSTSGAVLVYPNAPTYTWGGYLMGGYGNYDNREVEGALNLPIMEDHIALRIAGRRQIRDGYTKVTLPDGTVQDRDNLNDYYYRASLLVEPFDGLKNVTVFDSVKWNRNGDGTIFGNTYPTGTARLFPAAFDCGTSASCDIDLAAARQKTLGVRRGFGDFPIYTNTLVTGLSNTTTLNLGNITLKNILGQRLSKYRNLTDTDGTEMLLTSVNTDNNIHQFSEEFQVQGDFFDNRVHAIAGIFYLKVHPGRPQFQTYGAFQRPGVSLPTSISAYRRSTSKSAFGQVTLDVTSKLKIDLGIRYNKDKLTACSAGYQINAPYLPDSSEVLTEDGCYNGQNITKTQFGVTSTSIVKGTVASAASSATTWNIGVNYQVTPELFVYATARKGYRAGGVNTPVLGGLFLPYQSYGPETVRDYEAGAKWKFNVGGVPGNVNFDIFTGKYKNSQRGINGLAANQDGDGDPLTDPALSTLIVNAGTARVRGFDFDATVEPTRGLTLTGFVSYNAEEYLDNGLAGTPFINTSAFPLNPKEVAFQYAPEWTFGGSMTAEKEVETLGTLALSVDAYHSSRVYFTNDKNNYILSQKPYTTVNGRLDVREILGSKIDLGFYVRNIFKKVYKTGASNSAISSGYDSVFYAEPRMYGAQIRINF</sequence>
<comment type="similarity">
    <text evidence="12 14">Belongs to the TonB-dependent receptor family.</text>
</comment>
<evidence type="ECO:0000256" key="11">
    <source>
        <dbReference type="ARBA" id="ARBA00023237"/>
    </source>
</evidence>
<protein>
    <submittedName>
        <fullName evidence="18">Iron complex outermembrane receptor protein</fullName>
    </submittedName>
</protein>
<comment type="caution">
    <text evidence="18">The sequence shown here is derived from an EMBL/GenBank/DDBJ whole genome shotgun (WGS) entry which is preliminary data.</text>
</comment>
<dbReference type="PROSITE" id="PS52016">
    <property type="entry name" value="TONB_DEPENDENT_REC_3"/>
    <property type="match status" value="1"/>
</dbReference>
<dbReference type="Pfam" id="PF00593">
    <property type="entry name" value="TonB_dep_Rec_b-barrel"/>
    <property type="match status" value="1"/>
</dbReference>
<evidence type="ECO:0000256" key="3">
    <source>
        <dbReference type="ARBA" id="ARBA00022452"/>
    </source>
</evidence>
<dbReference type="RefSeq" id="WP_145074926.1">
    <property type="nucleotide sequence ID" value="NZ_JACIIY010000028.1"/>
</dbReference>
<evidence type="ECO:0000259" key="16">
    <source>
        <dbReference type="Pfam" id="PF00593"/>
    </source>
</evidence>
<proteinExistence type="inferred from homology"/>
<evidence type="ECO:0000256" key="14">
    <source>
        <dbReference type="RuleBase" id="RU003357"/>
    </source>
</evidence>
<keyword evidence="9 14" id="KW-0798">TonB box</keyword>
<dbReference type="PROSITE" id="PS01156">
    <property type="entry name" value="TONB_DEPENDENT_REC_2"/>
    <property type="match status" value="1"/>
</dbReference>
<keyword evidence="10 12" id="KW-0472">Membrane</keyword>
<keyword evidence="11 12" id="KW-0998">Cell outer membrane</keyword>
<evidence type="ECO:0000256" key="2">
    <source>
        <dbReference type="ARBA" id="ARBA00022448"/>
    </source>
</evidence>
<evidence type="ECO:0000256" key="8">
    <source>
        <dbReference type="ARBA" id="ARBA00023065"/>
    </source>
</evidence>
<keyword evidence="2 12" id="KW-0813">Transport</keyword>
<keyword evidence="6 15" id="KW-0732">Signal</keyword>